<comment type="cofactor">
    <cofactor evidence="1">
        <name>Mn(2+)</name>
        <dbReference type="ChEBI" id="CHEBI:29035"/>
    </cofactor>
</comment>
<comment type="catalytic activity">
    <reaction evidence="16">
        <text>hexanoyl-CoA + H2O = hexanoyl-4'-phosphopantetheine + adenosine 3',5'-bisphosphate + 2 H(+)</text>
        <dbReference type="Rhea" id="RHEA:49980"/>
        <dbReference type="ChEBI" id="CHEBI:15377"/>
        <dbReference type="ChEBI" id="CHEBI:15378"/>
        <dbReference type="ChEBI" id="CHEBI:58343"/>
        <dbReference type="ChEBI" id="CHEBI:62620"/>
        <dbReference type="ChEBI" id="CHEBI:132012"/>
    </reaction>
    <physiologicalReaction direction="left-to-right" evidence="16">
        <dbReference type="Rhea" id="RHEA:49981"/>
    </physiologicalReaction>
</comment>
<evidence type="ECO:0000256" key="14">
    <source>
        <dbReference type="ARBA" id="ARBA00047369"/>
    </source>
</evidence>
<dbReference type="EMBL" id="JAFJMO010000017">
    <property type="protein sequence ID" value="KAJ8252586.1"/>
    <property type="molecule type" value="Genomic_DNA"/>
</dbReference>
<evidence type="ECO:0000256" key="3">
    <source>
        <dbReference type="ARBA" id="ARBA00005582"/>
    </source>
</evidence>
<sequence length="355" mass="40217">MNSALKHWKEAATVILAARTGCNVRPAVIDGLKTSEISSPPNFAKSDLPHNPVFDYEVLLLQRSSKAGFMPKAYVFPGGLVESSDFSSDWLETFKSFRHWPNFGLGLVKQAPETRPPIFATDRQKLGSPIPSAVALRICAVRETFEESGILLVVPKNEENDIDFMNHRGCGNNSTSLTRLNELFDKREVARWRALEVPHTAQDEQEIVHFKWSTPSEVLHSFQARELFIPMPQVYELGRMCHYPQLQELHSFARMRAAEGCEQFVPVRLESPDCRLALLPGDDLYPKNLDQLEERGVILSTEKSFEQLQRESAALHRAVFSDLYTVAVHMNITPKYKHLRPIGAPSQTRSPRPKL</sequence>
<evidence type="ECO:0000256" key="30">
    <source>
        <dbReference type="ARBA" id="ARBA00049403"/>
    </source>
</evidence>
<evidence type="ECO:0000256" key="25">
    <source>
        <dbReference type="ARBA" id="ARBA00048667"/>
    </source>
</evidence>
<evidence type="ECO:0000256" key="28">
    <source>
        <dbReference type="ARBA" id="ARBA00048961"/>
    </source>
</evidence>
<comment type="catalytic activity">
    <reaction evidence="13">
        <text>octanoyl-CoA + H2O = S-octanoyl-4'-phosphopantetheine + adenosine 3',5'-bisphosphate + 2 H(+)</text>
        <dbReference type="Rhea" id="RHEA:50016"/>
        <dbReference type="ChEBI" id="CHEBI:15377"/>
        <dbReference type="ChEBI" id="CHEBI:15378"/>
        <dbReference type="ChEBI" id="CHEBI:57386"/>
        <dbReference type="ChEBI" id="CHEBI:58343"/>
        <dbReference type="ChEBI" id="CHEBI:132013"/>
    </reaction>
    <physiologicalReaction direction="left-to-right" evidence="13">
        <dbReference type="Rhea" id="RHEA:50017"/>
    </physiologicalReaction>
</comment>
<comment type="catalytic activity">
    <reaction evidence="21">
        <text>dodecanoyl-CoA + H2O = S-dodecanoyl-4'-phosphopantetheine + adenosine 3',5'-bisphosphate + 2 H(+)</text>
        <dbReference type="Rhea" id="RHEA:50024"/>
        <dbReference type="ChEBI" id="CHEBI:15377"/>
        <dbReference type="ChEBI" id="CHEBI:15378"/>
        <dbReference type="ChEBI" id="CHEBI:57375"/>
        <dbReference type="ChEBI" id="CHEBI:58343"/>
        <dbReference type="ChEBI" id="CHEBI:132015"/>
    </reaction>
    <physiologicalReaction direction="left-to-right" evidence="21">
        <dbReference type="Rhea" id="RHEA:50025"/>
    </physiologicalReaction>
</comment>
<evidence type="ECO:0000313" key="32">
    <source>
        <dbReference type="EMBL" id="KAJ8252586.1"/>
    </source>
</evidence>
<evidence type="ECO:0000256" key="17">
    <source>
        <dbReference type="ARBA" id="ARBA00047511"/>
    </source>
</evidence>
<gene>
    <name evidence="32" type="ORF">COCON_G00218980</name>
</gene>
<dbReference type="InterPro" id="IPR000086">
    <property type="entry name" value="NUDIX_hydrolase_dom"/>
</dbReference>
<dbReference type="GO" id="GO:0010945">
    <property type="term" value="F:coenzyme A diphosphatase activity"/>
    <property type="evidence" value="ECO:0007669"/>
    <property type="project" value="UniProtKB-EC"/>
</dbReference>
<proteinExistence type="inferred from homology"/>
<keyword evidence="33" id="KW-1185">Reference proteome</keyword>
<evidence type="ECO:0000313" key="33">
    <source>
        <dbReference type="Proteomes" id="UP001152803"/>
    </source>
</evidence>
<evidence type="ECO:0000256" key="4">
    <source>
        <dbReference type="ARBA" id="ARBA00022723"/>
    </source>
</evidence>
<comment type="catalytic activity">
    <reaction evidence="28">
        <text>choloyl-CoA + H2O = S-choloyl-4'-phosphopantetheine + adenosine 3',5'-bisphosphate + 2 H(+)</text>
        <dbReference type="Rhea" id="RHEA:50036"/>
        <dbReference type="ChEBI" id="CHEBI:15377"/>
        <dbReference type="ChEBI" id="CHEBI:15378"/>
        <dbReference type="ChEBI" id="CHEBI:57373"/>
        <dbReference type="ChEBI" id="CHEBI:58343"/>
        <dbReference type="ChEBI" id="CHEBI:132020"/>
    </reaction>
    <physiologicalReaction direction="left-to-right" evidence="28">
        <dbReference type="Rhea" id="RHEA:50037"/>
    </physiologicalReaction>
</comment>
<comment type="function">
    <text evidence="12">Fatty acyl-coenzyme A (CoA) diphosphatase that hydrolyzes fatty acyl-CoA to yield acyl-4'-phosphopantetheine and adenosine 3',5'-bisphosphate. Mediates the hydrolysis of a wide range of CoA esters, including choloyl-CoA and branched-chain fatty-acyl-CoA esters and at low substrate concentrations medium and long-chain fatty-acyl-CoA esters are the primary substrates. Highest activity seen with medium-chain acyl-CoA esters and higher rates of activity seen with the unsaturated acyl-CoA esters compared with the saturated esters. Exhibits decapping activity towards dpCoA-capped RNAs in vitro.</text>
</comment>
<evidence type="ECO:0000256" key="11">
    <source>
        <dbReference type="ARBA" id="ARBA00044967"/>
    </source>
</evidence>
<comment type="catalytic activity">
    <reaction evidence="14">
        <text>malonyl-CoA + H2O = malonyl-4'-phosphopantetheine + adenosine 3',5'-bisphosphate + 2 H(+)</text>
        <dbReference type="Rhea" id="RHEA:67468"/>
        <dbReference type="ChEBI" id="CHEBI:15377"/>
        <dbReference type="ChEBI" id="CHEBI:15378"/>
        <dbReference type="ChEBI" id="CHEBI:57384"/>
        <dbReference type="ChEBI" id="CHEBI:58343"/>
        <dbReference type="ChEBI" id="CHEBI:172363"/>
    </reaction>
    <physiologicalReaction direction="left-to-right" evidence="14">
        <dbReference type="Rhea" id="RHEA:67469"/>
    </physiologicalReaction>
</comment>
<comment type="catalytic activity">
    <reaction evidence="15">
        <text>tetradecanoyl-CoA + H2O = tetradecanoyl-4'-phosphopantetheine + adenosine 3',5'-bisphosphate + 2 H(+)</text>
        <dbReference type="Rhea" id="RHEA:50028"/>
        <dbReference type="ChEBI" id="CHEBI:15377"/>
        <dbReference type="ChEBI" id="CHEBI:15378"/>
        <dbReference type="ChEBI" id="CHEBI:57385"/>
        <dbReference type="ChEBI" id="CHEBI:58343"/>
        <dbReference type="ChEBI" id="CHEBI:132017"/>
    </reaction>
    <physiologicalReaction direction="left-to-right" evidence="15">
        <dbReference type="Rhea" id="RHEA:50029"/>
    </physiologicalReaction>
</comment>
<dbReference type="CDD" id="cd18870">
    <property type="entry name" value="NUDIX_AcylCoAdiphos_Nudt19"/>
    <property type="match status" value="1"/>
</dbReference>
<dbReference type="PANTHER" id="PTHR12318:SF0">
    <property type="entry name" value="ACYL-COENZYME A DIPHOSPHATASE NUDT19"/>
    <property type="match status" value="1"/>
</dbReference>
<dbReference type="InterPro" id="IPR015797">
    <property type="entry name" value="NUDIX_hydrolase-like_dom_sf"/>
</dbReference>
<comment type="catalytic activity">
    <reaction evidence="23">
        <text>(9Z)-tetradecenoyl-CoA + H2O = S-(9Z-tetradecenoyl)-4'-phosphopantetheine + adenosine 3',5'-bisphosphate + 2 H(+)</text>
        <dbReference type="Rhea" id="RHEA:67544"/>
        <dbReference type="ChEBI" id="CHEBI:15377"/>
        <dbReference type="ChEBI" id="CHEBI:15378"/>
        <dbReference type="ChEBI" id="CHEBI:58343"/>
        <dbReference type="ChEBI" id="CHEBI:65060"/>
        <dbReference type="ChEBI" id="CHEBI:172389"/>
    </reaction>
    <physiologicalReaction direction="left-to-right" evidence="23">
        <dbReference type="Rhea" id="RHEA:67545"/>
    </physiologicalReaction>
</comment>
<evidence type="ECO:0000256" key="10">
    <source>
        <dbReference type="ARBA" id="ARBA00044908"/>
    </source>
</evidence>
<evidence type="ECO:0000256" key="20">
    <source>
        <dbReference type="ARBA" id="ARBA00047708"/>
    </source>
</evidence>
<evidence type="ECO:0000256" key="16">
    <source>
        <dbReference type="ARBA" id="ARBA00047466"/>
    </source>
</evidence>
<dbReference type="OrthoDB" id="1695362at2759"/>
<evidence type="ECO:0000256" key="22">
    <source>
        <dbReference type="ARBA" id="ARBA00048360"/>
    </source>
</evidence>
<evidence type="ECO:0000256" key="18">
    <source>
        <dbReference type="ARBA" id="ARBA00047584"/>
    </source>
</evidence>
<evidence type="ECO:0000256" key="19">
    <source>
        <dbReference type="ARBA" id="ARBA00047666"/>
    </source>
</evidence>
<comment type="catalytic activity">
    <reaction evidence="29">
        <text>butanoyl-CoA + H2O = S-butanoyl-4'-phosphopantetheine + adenosine 3',5'-bisphosphate + 2 H(+)</text>
        <dbReference type="Rhea" id="RHEA:49976"/>
        <dbReference type="ChEBI" id="CHEBI:15377"/>
        <dbReference type="ChEBI" id="CHEBI:15378"/>
        <dbReference type="ChEBI" id="CHEBI:57371"/>
        <dbReference type="ChEBI" id="CHEBI:58343"/>
        <dbReference type="ChEBI" id="CHEBI:132011"/>
    </reaction>
    <physiologicalReaction direction="left-to-right" evidence="29">
        <dbReference type="Rhea" id="RHEA:49977"/>
    </physiologicalReaction>
</comment>
<keyword evidence="6" id="KW-0460">Magnesium</keyword>
<evidence type="ECO:0000256" key="24">
    <source>
        <dbReference type="ARBA" id="ARBA00048624"/>
    </source>
</evidence>
<comment type="catalytic activity">
    <reaction evidence="30">
        <text>(9Z)-hexadecenoyl-CoA + H2O = S-(9Z-hexadecenoyl)-4'-phosphopantetheine + adenosine 3',5'-bisphosphate + 2 H(+)</text>
        <dbReference type="Rhea" id="RHEA:67540"/>
        <dbReference type="ChEBI" id="CHEBI:15377"/>
        <dbReference type="ChEBI" id="CHEBI:15378"/>
        <dbReference type="ChEBI" id="CHEBI:58343"/>
        <dbReference type="ChEBI" id="CHEBI:61540"/>
        <dbReference type="ChEBI" id="CHEBI:172388"/>
    </reaction>
    <physiologicalReaction direction="left-to-right" evidence="30">
        <dbReference type="Rhea" id="RHEA:67541"/>
    </physiologicalReaction>
</comment>
<comment type="catalytic activity">
    <reaction evidence="22">
        <text>(9Z,12Z,15Z)-octadecatrienoyl-CoA + H2O = S-(9Z,12Z,15Z-octadecatrienoyl)-4'-phosphopantetheine + adenosine 3',5'-bisphosphate + 2 H(+)</text>
        <dbReference type="Rhea" id="RHEA:67532"/>
        <dbReference type="ChEBI" id="CHEBI:15377"/>
        <dbReference type="ChEBI" id="CHEBI:15378"/>
        <dbReference type="ChEBI" id="CHEBI:58343"/>
        <dbReference type="ChEBI" id="CHEBI:74034"/>
        <dbReference type="ChEBI" id="CHEBI:172386"/>
    </reaction>
    <physiologicalReaction direction="left-to-right" evidence="22">
        <dbReference type="Rhea" id="RHEA:67533"/>
    </physiologicalReaction>
</comment>
<dbReference type="PROSITE" id="PS51462">
    <property type="entry name" value="NUDIX"/>
    <property type="match status" value="1"/>
</dbReference>
<comment type="caution">
    <text evidence="32">The sequence shown here is derived from an EMBL/GenBank/DDBJ whole genome shotgun (WGS) entry which is preliminary data.</text>
</comment>
<comment type="catalytic activity">
    <reaction evidence="17">
        <text>(6Z)-octenoyl-CoA + H2O = S-(6Z-octenoyl)-4'-phosphopantetheine + adenosine 3',5'-bisphosphate + 2 H(+)</text>
        <dbReference type="Rhea" id="RHEA:67528"/>
        <dbReference type="ChEBI" id="CHEBI:15377"/>
        <dbReference type="ChEBI" id="CHEBI:15378"/>
        <dbReference type="ChEBI" id="CHEBI:58343"/>
        <dbReference type="ChEBI" id="CHEBI:172383"/>
        <dbReference type="ChEBI" id="CHEBI:172384"/>
    </reaction>
    <physiologicalReaction direction="left-to-right" evidence="17">
        <dbReference type="Rhea" id="RHEA:67529"/>
    </physiologicalReaction>
</comment>
<reference evidence="32" key="1">
    <citation type="journal article" date="2023" name="Science">
        <title>Genome structures resolve the early diversification of teleost fishes.</title>
        <authorList>
            <person name="Parey E."/>
            <person name="Louis A."/>
            <person name="Montfort J."/>
            <person name="Bouchez O."/>
            <person name="Roques C."/>
            <person name="Iampietro C."/>
            <person name="Lluch J."/>
            <person name="Castinel A."/>
            <person name="Donnadieu C."/>
            <person name="Desvignes T."/>
            <person name="Floi Bucao C."/>
            <person name="Jouanno E."/>
            <person name="Wen M."/>
            <person name="Mejri S."/>
            <person name="Dirks R."/>
            <person name="Jansen H."/>
            <person name="Henkel C."/>
            <person name="Chen W.J."/>
            <person name="Zahm M."/>
            <person name="Cabau C."/>
            <person name="Klopp C."/>
            <person name="Thompson A.W."/>
            <person name="Robinson-Rechavi M."/>
            <person name="Braasch I."/>
            <person name="Lecointre G."/>
            <person name="Bobe J."/>
            <person name="Postlethwait J.H."/>
            <person name="Berthelot C."/>
            <person name="Roest Crollius H."/>
            <person name="Guiguen Y."/>
        </authorList>
    </citation>
    <scope>NUCLEOTIDE SEQUENCE</scope>
    <source>
        <strain evidence="32">Concon-B</strain>
    </source>
</reference>
<keyword evidence="5" id="KW-0378">Hydrolase</keyword>
<accession>A0A9Q1CYC7</accession>
<feature type="domain" description="Nudix hydrolase" evidence="31">
    <location>
        <begin position="40"/>
        <end position="235"/>
    </location>
</feature>
<dbReference type="InterPro" id="IPR039121">
    <property type="entry name" value="NUDT19"/>
</dbReference>
<dbReference type="PANTHER" id="PTHR12318">
    <property type="entry name" value="TESTOSTERONE-REGULATED PROTEIN RP2"/>
    <property type="match status" value="1"/>
</dbReference>
<evidence type="ECO:0000256" key="7">
    <source>
        <dbReference type="ARBA" id="ARBA00023211"/>
    </source>
</evidence>
<evidence type="ECO:0000256" key="8">
    <source>
        <dbReference type="ARBA" id="ARBA00026208"/>
    </source>
</evidence>
<evidence type="ECO:0000256" key="6">
    <source>
        <dbReference type="ARBA" id="ARBA00022842"/>
    </source>
</evidence>
<dbReference type="Proteomes" id="UP001152803">
    <property type="component" value="Unassembled WGS sequence"/>
</dbReference>
<evidence type="ECO:0000256" key="1">
    <source>
        <dbReference type="ARBA" id="ARBA00001936"/>
    </source>
</evidence>
<comment type="catalytic activity">
    <reaction evidence="18">
        <text>4,8-dimethylnonanoyl-CoA + H2O = S-(4,8-dimethylnonanoyl)-4'-phosphopantetheine + adenosine 3',5'-bisphosphate + 2 H(+)</text>
        <dbReference type="Rhea" id="RHEA:67524"/>
        <dbReference type="ChEBI" id="CHEBI:15377"/>
        <dbReference type="ChEBI" id="CHEBI:15378"/>
        <dbReference type="ChEBI" id="CHEBI:58343"/>
        <dbReference type="ChEBI" id="CHEBI:77061"/>
        <dbReference type="ChEBI" id="CHEBI:172385"/>
    </reaction>
    <physiologicalReaction direction="left-to-right" evidence="18">
        <dbReference type="Rhea" id="RHEA:67525"/>
    </physiologicalReaction>
</comment>
<keyword evidence="4" id="KW-0479">Metal-binding</keyword>
<comment type="catalytic activity">
    <reaction evidence="20">
        <text>(9Z,12Z)-octadecadienoyl-CoA + H2O = S-(9Z,12Z-octadecadienoyl)-4'-phosphopantetheine + adenosine 3',5'-bisphosphate + 2 H(+)</text>
        <dbReference type="Rhea" id="RHEA:67536"/>
        <dbReference type="ChEBI" id="CHEBI:15377"/>
        <dbReference type="ChEBI" id="CHEBI:15378"/>
        <dbReference type="ChEBI" id="CHEBI:57383"/>
        <dbReference type="ChEBI" id="CHEBI:58343"/>
        <dbReference type="ChEBI" id="CHEBI:172387"/>
    </reaction>
    <physiologicalReaction direction="left-to-right" evidence="20">
        <dbReference type="Rhea" id="RHEA:67537"/>
    </physiologicalReaction>
</comment>
<dbReference type="EC" id="3.6.1.77" evidence="11"/>
<dbReference type="AlphaFoldDB" id="A0A9Q1CYC7"/>
<keyword evidence="7" id="KW-0464">Manganese</keyword>
<evidence type="ECO:0000256" key="13">
    <source>
        <dbReference type="ARBA" id="ARBA00047289"/>
    </source>
</evidence>
<dbReference type="Gene3D" id="3.90.79.10">
    <property type="entry name" value="Nucleoside Triphosphate Pyrophosphohydrolase"/>
    <property type="match status" value="1"/>
</dbReference>
<name>A0A9Q1CYC7_CONCO</name>
<dbReference type="GO" id="GO:0005739">
    <property type="term" value="C:mitochondrion"/>
    <property type="evidence" value="ECO:0007669"/>
    <property type="project" value="TreeGrafter"/>
</dbReference>
<evidence type="ECO:0000256" key="2">
    <source>
        <dbReference type="ARBA" id="ARBA00001946"/>
    </source>
</evidence>
<comment type="catalytic activity">
    <reaction evidence="26">
        <text>hexadecanoyl-CoA + H2O = S-hexadecanoyl-4'-phosphopantetheine + adenosine 3',5'-bisphosphate + 2 H(+)</text>
        <dbReference type="Rhea" id="RHEA:50032"/>
        <dbReference type="ChEBI" id="CHEBI:15377"/>
        <dbReference type="ChEBI" id="CHEBI:15378"/>
        <dbReference type="ChEBI" id="CHEBI:57379"/>
        <dbReference type="ChEBI" id="CHEBI:58343"/>
        <dbReference type="ChEBI" id="CHEBI:132018"/>
    </reaction>
    <physiologicalReaction direction="left-to-right" evidence="26">
        <dbReference type="Rhea" id="RHEA:50033"/>
    </physiologicalReaction>
</comment>
<dbReference type="GO" id="GO:0046872">
    <property type="term" value="F:metal ion binding"/>
    <property type="evidence" value="ECO:0007669"/>
    <property type="project" value="UniProtKB-KW"/>
</dbReference>
<evidence type="ECO:0000256" key="26">
    <source>
        <dbReference type="ARBA" id="ARBA00048828"/>
    </source>
</evidence>
<evidence type="ECO:0000256" key="29">
    <source>
        <dbReference type="ARBA" id="ARBA00049284"/>
    </source>
</evidence>
<protein>
    <recommendedName>
        <fullName evidence="8">Acyl-coenzyme A diphosphatase NUDT19</fullName>
        <ecNumber evidence="11">3.6.1.77</ecNumber>
    </recommendedName>
    <alternativeName>
        <fullName evidence="9">Nucleoside diphosphate-linked moiety X motif 19</fullName>
    </alternativeName>
</protein>
<evidence type="ECO:0000256" key="12">
    <source>
        <dbReference type="ARBA" id="ARBA00045809"/>
    </source>
</evidence>
<comment type="similarity">
    <text evidence="3">Belongs to the Nudix hydrolase family.</text>
</comment>
<dbReference type="SUPFAM" id="SSF55811">
    <property type="entry name" value="Nudix"/>
    <property type="match status" value="1"/>
</dbReference>
<evidence type="ECO:0000256" key="23">
    <source>
        <dbReference type="ARBA" id="ARBA00048413"/>
    </source>
</evidence>
<comment type="catalytic activity">
    <reaction evidence="19">
        <text>propanoyl-CoA + H2O = propanoyl-4'-phosphopantetheine + adenosine 3',5'-bisphosphate + 2 H(+)</text>
        <dbReference type="Rhea" id="RHEA:67464"/>
        <dbReference type="ChEBI" id="CHEBI:15377"/>
        <dbReference type="ChEBI" id="CHEBI:15378"/>
        <dbReference type="ChEBI" id="CHEBI:57392"/>
        <dbReference type="ChEBI" id="CHEBI:58343"/>
        <dbReference type="ChEBI" id="CHEBI:172362"/>
    </reaction>
    <physiologicalReaction direction="left-to-right" evidence="19">
        <dbReference type="Rhea" id="RHEA:67465"/>
    </physiologicalReaction>
</comment>
<comment type="catalytic activity">
    <reaction evidence="27">
        <text>an acyl-CoA + H2O = an acyl-4'-phosphopantetheine + adenosine 3',5'-bisphosphate + 2 H(+)</text>
        <dbReference type="Rhea" id="RHEA:50044"/>
        <dbReference type="ChEBI" id="CHEBI:15377"/>
        <dbReference type="ChEBI" id="CHEBI:15378"/>
        <dbReference type="ChEBI" id="CHEBI:58342"/>
        <dbReference type="ChEBI" id="CHEBI:58343"/>
        <dbReference type="ChEBI" id="CHEBI:132023"/>
    </reaction>
    <physiologicalReaction direction="left-to-right" evidence="27">
        <dbReference type="Rhea" id="RHEA:50045"/>
    </physiologicalReaction>
</comment>
<evidence type="ECO:0000256" key="9">
    <source>
        <dbReference type="ARBA" id="ARBA00031193"/>
    </source>
</evidence>
<evidence type="ECO:0000259" key="31">
    <source>
        <dbReference type="PROSITE" id="PS51462"/>
    </source>
</evidence>
<organism evidence="32 33">
    <name type="scientific">Conger conger</name>
    <name type="common">Conger eel</name>
    <name type="synonym">Muraena conger</name>
    <dbReference type="NCBI Taxonomy" id="82655"/>
    <lineage>
        <taxon>Eukaryota</taxon>
        <taxon>Metazoa</taxon>
        <taxon>Chordata</taxon>
        <taxon>Craniata</taxon>
        <taxon>Vertebrata</taxon>
        <taxon>Euteleostomi</taxon>
        <taxon>Actinopterygii</taxon>
        <taxon>Neopterygii</taxon>
        <taxon>Teleostei</taxon>
        <taxon>Anguilliformes</taxon>
        <taxon>Congridae</taxon>
        <taxon>Conger</taxon>
    </lineage>
</organism>
<comment type="catalytic activity">
    <reaction evidence="10">
        <text>CoA + H2O = (R)-4'-phosphopantetheine + adenosine 3',5'-bisphosphate + 2 H(+)</text>
        <dbReference type="Rhea" id="RHEA:64988"/>
        <dbReference type="ChEBI" id="CHEBI:15377"/>
        <dbReference type="ChEBI" id="CHEBI:15378"/>
        <dbReference type="ChEBI" id="CHEBI:57287"/>
        <dbReference type="ChEBI" id="CHEBI:58343"/>
        <dbReference type="ChEBI" id="CHEBI:61723"/>
        <dbReference type="EC" id="3.6.1.77"/>
    </reaction>
    <physiologicalReaction direction="left-to-right" evidence="10">
        <dbReference type="Rhea" id="RHEA:64989"/>
    </physiologicalReaction>
</comment>
<evidence type="ECO:0000256" key="21">
    <source>
        <dbReference type="ARBA" id="ARBA00047757"/>
    </source>
</evidence>
<comment type="cofactor">
    <cofactor evidence="2">
        <name>Mg(2+)</name>
        <dbReference type="ChEBI" id="CHEBI:18420"/>
    </cofactor>
</comment>
<comment type="catalytic activity">
    <reaction evidence="24">
        <text>succinyl-CoA + H2O = succinyl-4'-phosphopantetheine + adenosine 3',5'-bisphosphate + 2 H(+)</text>
        <dbReference type="Rhea" id="RHEA:67472"/>
        <dbReference type="ChEBI" id="CHEBI:15377"/>
        <dbReference type="ChEBI" id="CHEBI:15378"/>
        <dbReference type="ChEBI" id="CHEBI:57292"/>
        <dbReference type="ChEBI" id="CHEBI:58343"/>
        <dbReference type="ChEBI" id="CHEBI:172364"/>
    </reaction>
    <physiologicalReaction direction="left-to-right" evidence="24">
        <dbReference type="Rhea" id="RHEA:67473"/>
    </physiologicalReaction>
</comment>
<evidence type="ECO:0000256" key="27">
    <source>
        <dbReference type="ARBA" id="ARBA00048882"/>
    </source>
</evidence>
<evidence type="ECO:0000256" key="15">
    <source>
        <dbReference type="ARBA" id="ARBA00047403"/>
    </source>
</evidence>
<comment type="catalytic activity">
    <reaction evidence="25">
        <text>a 5'-end CoA-ribonucleoside in mRNA + H2O = a 5'-end phospho-adenosine-phospho-ribonucleoside in mRNA + (R)-4'-phosphopantetheine + 2 H(+)</text>
        <dbReference type="Rhea" id="RHEA:67592"/>
        <dbReference type="Rhea" id="RHEA-COMP:15719"/>
        <dbReference type="Rhea" id="RHEA-COMP:17276"/>
        <dbReference type="ChEBI" id="CHEBI:15377"/>
        <dbReference type="ChEBI" id="CHEBI:15378"/>
        <dbReference type="ChEBI" id="CHEBI:61723"/>
        <dbReference type="ChEBI" id="CHEBI:144051"/>
        <dbReference type="ChEBI" id="CHEBI:172371"/>
    </reaction>
    <physiologicalReaction direction="left-to-right" evidence="25">
        <dbReference type="Rhea" id="RHEA:67593"/>
    </physiologicalReaction>
</comment>
<evidence type="ECO:0000256" key="5">
    <source>
        <dbReference type="ARBA" id="ARBA00022801"/>
    </source>
</evidence>